<dbReference type="AlphaFoldDB" id="A0A833VHW5"/>
<protein>
    <submittedName>
        <fullName evidence="2">Uncharacterized protein</fullName>
    </submittedName>
</protein>
<dbReference type="EMBL" id="SWLB01000002">
    <property type="protein sequence ID" value="KAF3341172.1"/>
    <property type="molecule type" value="Genomic_DNA"/>
</dbReference>
<sequence length="108" mass="11838">MKSHLSEPSTYLKRSFLSLGLIIGFKEKEGSSCFEQKQAKETKKIGEATKAVGTKKPNEAEKASKKDDKKVVTGEDGKSKESIANKDIEETSSKGKGVLMEIVLIFMP</sequence>
<organism evidence="2 3">
    <name type="scientific">Carex littledalei</name>
    <dbReference type="NCBI Taxonomy" id="544730"/>
    <lineage>
        <taxon>Eukaryota</taxon>
        <taxon>Viridiplantae</taxon>
        <taxon>Streptophyta</taxon>
        <taxon>Embryophyta</taxon>
        <taxon>Tracheophyta</taxon>
        <taxon>Spermatophyta</taxon>
        <taxon>Magnoliopsida</taxon>
        <taxon>Liliopsida</taxon>
        <taxon>Poales</taxon>
        <taxon>Cyperaceae</taxon>
        <taxon>Cyperoideae</taxon>
        <taxon>Cariceae</taxon>
        <taxon>Carex</taxon>
        <taxon>Carex subgen. Euthyceras</taxon>
    </lineage>
</organism>
<evidence type="ECO:0000256" key="1">
    <source>
        <dbReference type="SAM" id="MobiDB-lite"/>
    </source>
</evidence>
<dbReference type="Proteomes" id="UP000623129">
    <property type="component" value="Unassembled WGS sequence"/>
</dbReference>
<proteinExistence type="predicted"/>
<accession>A0A833VHW5</accession>
<comment type="caution">
    <text evidence="2">The sequence shown here is derived from an EMBL/GenBank/DDBJ whole genome shotgun (WGS) entry which is preliminary data.</text>
</comment>
<feature type="region of interest" description="Disordered" evidence="1">
    <location>
        <begin position="48"/>
        <end position="88"/>
    </location>
</feature>
<evidence type="ECO:0000313" key="2">
    <source>
        <dbReference type="EMBL" id="KAF3341172.1"/>
    </source>
</evidence>
<reference evidence="2" key="1">
    <citation type="submission" date="2020-01" db="EMBL/GenBank/DDBJ databases">
        <title>Genome sequence of Kobresia littledalei, the first chromosome-level genome in the family Cyperaceae.</title>
        <authorList>
            <person name="Qu G."/>
        </authorList>
    </citation>
    <scope>NUCLEOTIDE SEQUENCE</scope>
    <source>
        <strain evidence="2">C.B.Clarke</strain>
        <tissue evidence="2">Leaf</tissue>
    </source>
</reference>
<feature type="compositionally biased region" description="Basic and acidic residues" evidence="1">
    <location>
        <begin position="56"/>
        <end position="88"/>
    </location>
</feature>
<name>A0A833VHW5_9POAL</name>
<gene>
    <name evidence="2" type="ORF">FCM35_KLT10016</name>
</gene>
<keyword evidence="3" id="KW-1185">Reference proteome</keyword>
<evidence type="ECO:0000313" key="3">
    <source>
        <dbReference type="Proteomes" id="UP000623129"/>
    </source>
</evidence>